<dbReference type="OMA" id="HRIAENC"/>
<keyword evidence="3" id="KW-0677">Repeat</keyword>
<gene>
    <name evidence="10" type="ORF">ZOSMA_220G00060</name>
</gene>
<evidence type="ECO:0000256" key="7">
    <source>
        <dbReference type="PROSITE-ProRule" id="PRU00023"/>
    </source>
</evidence>
<evidence type="ECO:0000313" key="11">
    <source>
        <dbReference type="Proteomes" id="UP000036987"/>
    </source>
</evidence>
<feature type="transmembrane region" description="Helical" evidence="8">
    <location>
        <begin position="468"/>
        <end position="491"/>
    </location>
</feature>
<evidence type="ECO:0000256" key="1">
    <source>
        <dbReference type="ARBA" id="ARBA00004141"/>
    </source>
</evidence>
<evidence type="ECO:0000256" key="4">
    <source>
        <dbReference type="ARBA" id="ARBA00022989"/>
    </source>
</evidence>
<feature type="domain" description="PGG" evidence="9">
    <location>
        <begin position="419"/>
        <end position="531"/>
    </location>
</feature>
<keyword evidence="4 8" id="KW-1133">Transmembrane helix</keyword>
<name>A0A0K9PJB5_ZOSMR</name>
<comment type="subcellular location">
    <subcellularLocation>
        <location evidence="1">Membrane</location>
        <topology evidence="1">Multi-pass membrane protein</topology>
    </subcellularLocation>
</comment>
<evidence type="ECO:0000256" key="5">
    <source>
        <dbReference type="ARBA" id="ARBA00023043"/>
    </source>
</evidence>
<dbReference type="EMBL" id="LFYR01000788">
    <property type="protein sequence ID" value="KMZ69133.1"/>
    <property type="molecule type" value="Genomic_DNA"/>
</dbReference>
<feature type="repeat" description="ANK" evidence="7">
    <location>
        <begin position="328"/>
        <end position="350"/>
    </location>
</feature>
<dbReference type="GO" id="GO:0016020">
    <property type="term" value="C:membrane"/>
    <property type="evidence" value="ECO:0000318"/>
    <property type="project" value="GO_Central"/>
</dbReference>
<feature type="repeat" description="ANK" evidence="7">
    <location>
        <begin position="257"/>
        <end position="283"/>
    </location>
</feature>
<feature type="repeat" description="ANK" evidence="7">
    <location>
        <begin position="221"/>
        <end position="247"/>
    </location>
</feature>
<dbReference type="STRING" id="29655.A0A0K9PJB5"/>
<accession>A0A0K9PJB5</accession>
<comment type="caution">
    <text evidence="10">The sequence shown here is derived from an EMBL/GenBank/DDBJ whole genome shotgun (WGS) entry which is preliminary data.</text>
</comment>
<feature type="transmembrane region" description="Helical" evidence="8">
    <location>
        <begin position="426"/>
        <end position="448"/>
    </location>
</feature>
<dbReference type="SUPFAM" id="SSF48403">
    <property type="entry name" value="Ankyrin repeat"/>
    <property type="match status" value="2"/>
</dbReference>
<feature type="transmembrane region" description="Helical" evidence="8">
    <location>
        <begin position="512"/>
        <end position="532"/>
    </location>
</feature>
<evidence type="ECO:0000256" key="2">
    <source>
        <dbReference type="ARBA" id="ARBA00022692"/>
    </source>
</evidence>
<dbReference type="Proteomes" id="UP000036987">
    <property type="component" value="Unassembled WGS sequence"/>
</dbReference>
<dbReference type="PANTHER" id="PTHR24186:SF50">
    <property type="entry name" value="ANKYRIN REPEAT-CONTAINING PROTEIN ITN1-LIKE ISOFORM X1"/>
    <property type="match status" value="1"/>
</dbReference>
<evidence type="ECO:0000256" key="3">
    <source>
        <dbReference type="ARBA" id="ARBA00022737"/>
    </source>
</evidence>
<dbReference type="Pfam" id="PF12796">
    <property type="entry name" value="Ank_2"/>
    <property type="match status" value="4"/>
</dbReference>
<reference evidence="11" key="1">
    <citation type="journal article" date="2016" name="Nature">
        <title>The genome of the seagrass Zostera marina reveals angiosperm adaptation to the sea.</title>
        <authorList>
            <person name="Olsen J.L."/>
            <person name="Rouze P."/>
            <person name="Verhelst B."/>
            <person name="Lin Y.-C."/>
            <person name="Bayer T."/>
            <person name="Collen J."/>
            <person name="Dattolo E."/>
            <person name="De Paoli E."/>
            <person name="Dittami S."/>
            <person name="Maumus F."/>
            <person name="Michel G."/>
            <person name="Kersting A."/>
            <person name="Lauritano C."/>
            <person name="Lohaus R."/>
            <person name="Toepel M."/>
            <person name="Tonon T."/>
            <person name="Vanneste K."/>
            <person name="Amirebrahimi M."/>
            <person name="Brakel J."/>
            <person name="Bostroem C."/>
            <person name="Chovatia M."/>
            <person name="Grimwood J."/>
            <person name="Jenkins J.W."/>
            <person name="Jueterbock A."/>
            <person name="Mraz A."/>
            <person name="Stam W.T."/>
            <person name="Tice H."/>
            <person name="Bornberg-Bauer E."/>
            <person name="Green P.J."/>
            <person name="Pearson G.A."/>
            <person name="Procaccini G."/>
            <person name="Duarte C.M."/>
            <person name="Schmutz J."/>
            <person name="Reusch T.B.H."/>
            <person name="Van de Peer Y."/>
        </authorList>
    </citation>
    <scope>NUCLEOTIDE SEQUENCE [LARGE SCALE GENOMIC DNA]</scope>
    <source>
        <strain evidence="11">cv. Finnish</strain>
    </source>
</reference>
<feature type="repeat" description="ANK" evidence="7">
    <location>
        <begin position="291"/>
        <end position="315"/>
    </location>
</feature>
<sequence>MGTENWETMDVDLWNVVSSDNSVKLQALVKHRIAENCCRSFSAGKNNILHIAAKFGSIDCATFISNQVSTTTLRGLLIQPNSRGNTPLHCATLSSHSNLVHLFVSKINDNGIKLKNNMGDTALHLAVAGDSHEDLKITRILVERCPILGKEDNFSKEYPIYIAAERGSLEILQFLLRFRDFPVIGRSGKTALHAALARRNVGIFTFLVENRRELVAQKDDQGNTPLHYVASSGDLEMARSILNASSNQYIAHIHDNIGISPIHVAAFQGHVKLIQLILQSRPDSFELVDNSGRNFLHVAVNEGRKNVVKYVIENGELKYLLSNQQDNNGDTPLHLAVRNHNLVMVKLLLKIEKLSKVLRNSDGMTALDLMDSEFKSSPNFHMLSSIGGELIMSGAEFSARRLDGFKWDYRNKEDIVSHLQSSSKNVIIASVLIATLTFTAGFTIPGSYMSDSAGPNTGFAELISHITAYKIFILSNALAMITSFQSIFFLINGIYFHDQFRIRSEIQRGKSMLLVSFGGMIVAFAMGTYVVISPDLQWFAELFLILFILCPIIFVLYPSVKNLLFVKNWWALKGCKWWGSKFYLKPHIM</sequence>
<dbReference type="InterPro" id="IPR002110">
    <property type="entry name" value="Ankyrin_rpt"/>
</dbReference>
<dbReference type="Pfam" id="PF13962">
    <property type="entry name" value="PGG"/>
    <property type="match status" value="1"/>
</dbReference>
<protein>
    <recommendedName>
        <fullName evidence="9">PGG domain-containing protein</fullName>
    </recommendedName>
</protein>
<evidence type="ECO:0000313" key="10">
    <source>
        <dbReference type="EMBL" id="KMZ69133.1"/>
    </source>
</evidence>
<dbReference type="InterPro" id="IPR026961">
    <property type="entry name" value="PGG_dom"/>
</dbReference>
<keyword evidence="6 8" id="KW-0472">Membrane</keyword>
<dbReference type="AlphaFoldDB" id="A0A0K9PJB5"/>
<keyword evidence="2 8" id="KW-0812">Transmembrane</keyword>
<evidence type="ECO:0000259" key="9">
    <source>
        <dbReference type="Pfam" id="PF13962"/>
    </source>
</evidence>
<dbReference type="PANTHER" id="PTHR24186">
    <property type="entry name" value="PROTEIN PHOSPHATASE 1 REGULATORY SUBUNIT"/>
    <property type="match status" value="1"/>
</dbReference>
<keyword evidence="5 7" id="KW-0040">ANK repeat</keyword>
<evidence type="ECO:0000256" key="8">
    <source>
        <dbReference type="SAM" id="Phobius"/>
    </source>
</evidence>
<evidence type="ECO:0000256" key="6">
    <source>
        <dbReference type="ARBA" id="ARBA00023136"/>
    </source>
</evidence>
<dbReference type="OrthoDB" id="10040922at2759"/>
<organism evidence="10 11">
    <name type="scientific">Zostera marina</name>
    <name type="common">Eelgrass</name>
    <dbReference type="NCBI Taxonomy" id="29655"/>
    <lineage>
        <taxon>Eukaryota</taxon>
        <taxon>Viridiplantae</taxon>
        <taxon>Streptophyta</taxon>
        <taxon>Embryophyta</taxon>
        <taxon>Tracheophyta</taxon>
        <taxon>Spermatophyta</taxon>
        <taxon>Magnoliopsida</taxon>
        <taxon>Liliopsida</taxon>
        <taxon>Zosteraceae</taxon>
        <taxon>Zostera</taxon>
    </lineage>
</organism>
<dbReference type="PROSITE" id="PS50297">
    <property type="entry name" value="ANK_REP_REGION"/>
    <property type="match status" value="4"/>
</dbReference>
<dbReference type="InterPro" id="IPR036770">
    <property type="entry name" value="Ankyrin_rpt-contain_sf"/>
</dbReference>
<proteinExistence type="predicted"/>
<dbReference type="PROSITE" id="PS50088">
    <property type="entry name" value="ANK_REPEAT"/>
    <property type="match status" value="4"/>
</dbReference>
<dbReference type="Gene3D" id="1.25.40.20">
    <property type="entry name" value="Ankyrin repeat-containing domain"/>
    <property type="match status" value="2"/>
</dbReference>
<feature type="transmembrane region" description="Helical" evidence="8">
    <location>
        <begin position="538"/>
        <end position="557"/>
    </location>
</feature>
<keyword evidence="11" id="KW-1185">Reference proteome</keyword>
<dbReference type="SMART" id="SM00248">
    <property type="entry name" value="ANK"/>
    <property type="match status" value="9"/>
</dbReference>